<dbReference type="Proteomes" id="UP000314980">
    <property type="component" value="Unassembled WGS sequence"/>
</dbReference>
<dbReference type="GO" id="GO:0015269">
    <property type="term" value="F:calcium-activated potassium channel activity"/>
    <property type="evidence" value="ECO:0007669"/>
    <property type="project" value="InterPro"/>
</dbReference>
<dbReference type="InterPro" id="IPR003930">
    <property type="entry name" value="K_chnl_Ca-activ_BK_bsu"/>
</dbReference>
<evidence type="ECO:0000313" key="12">
    <source>
        <dbReference type="Proteomes" id="UP000314980"/>
    </source>
</evidence>
<keyword evidence="12" id="KW-1185">Reference proteome</keyword>
<organism evidence="11 12">
    <name type="scientific">Lates calcarifer</name>
    <name type="common">Barramundi</name>
    <name type="synonym">Holocentrus calcarifer</name>
    <dbReference type="NCBI Taxonomy" id="8187"/>
    <lineage>
        <taxon>Eukaryota</taxon>
        <taxon>Metazoa</taxon>
        <taxon>Chordata</taxon>
        <taxon>Craniata</taxon>
        <taxon>Vertebrata</taxon>
        <taxon>Euteleostomi</taxon>
        <taxon>Actinopterygii</taxon>
        <taxon>Neopterygii</taxon>
        <taxon>Teleostei</taxon>
        <taxon>Neoteleostei</taxon>
        <taxon>Acanthomorphata</taxon>
        <taxon>Carangaria</taxon>
        <taxon>Carangaria incertae sedis</taxon>
        <taxon>Centropomidae</taxon>
        <taxon>Lates</taxon>
    </lineage>
</organism>
<evidence type="ECO:0000256" key="6">
    <source>
        <dbReference type="ARBA" id="ARBA00023136"/>
    </source>
</evidence>
<dbReference type="Ensembl" id="ENSLCAT00010053685.1">
    <property type="protein sequence ID" value="ENSLCAP00010052326.1"/>
    <property type="gene ID" value="ENSLCAG00010024352.1"/>
</dbReference>
<dbReference type="GeneTree" id="ENSGT00950000183039"/>
<evidence type="ECO:0000256" key="4">
    <source>
        <dbReference type="ARBA" id="ARBA00022989"/>
    </source>
</evidence>
<evidence type="ECO:0000313" key="11">
    <source>
        <dbReference type="Ensembl" id="ENSLCAP00010052326.1"/>
    </source>
</evidence>
<sequence>YLSVRGVRKTAVQEQEWSRGGDGRGGQRARSQMPVSSVGEDRAILLGFTMMAFSVLMFFVVGITMVKPFVNRYTVVCRVMPEMMLFLLFLSSYYLFKLTKTMVVHLGLQLTFLNIELSGEIFSEVQRVKNNLTARLGNTLPCLIDRVRHPRHVILSRKYTLKKALFALLWPSLMLGGGALLVGLVKLTQYLDHLSSKMAPDVSNPVRGDRQRHTHCPTEKRH</sequence>
<accession>A0A4W6FNM8</accession>
<evidence type="ECO:0000256" key="3">
    <source>
        <dbReference type="ARBA" id="ARBA00022692"/>
    </source>
</evidence>
<feature type="region of interest" description="Disordered" evidence="9">
    <location>
        <begin position="1"/>
        <end position="34"/>
    </location>
</feature>
<dbReference type="Pfam" id="PF03185">
    <property type="entry name" value="CaKB"/>
    <property type="match status" value="2"/>
</dbReference>
<name>A0A4W6FNM8_LATCA</name>
<feature type="region of interest" description="Disordered" evidence="9">
    <location>
        <begin position="201"/>
        <end position="222"/>
    </location>
</feature>
<dbReference type="GO" id="GO:0008076">
    <property type="term" value="C:voltage-gated potassium channel complex"/>
    <property type="evidence" value="ECO:0007669"/>
    <property type="project" value="TreeGrafter"/>
</dbReference>
<dbReference type="AlphaFoldDB" id="A0A4W6FNM8"/>
<keyword evidence="6 10" id="KW-0472">Membrane</keyword>
<keyword evidence="3 10" id="KW-0812">Transmembrane</keyword>
<protein>
    <submittedName>
        <fullName evidence="11">Potassium calcium-activated channel subfamily M regulatory beta subunit 3</fullName>
    </submittedName>
</protein>
<dbReference type="PANTHER" id="PTHR10258">
    <property type="entry name" value="CALCIUM-ACTIVATED POTASSIUM CHANNEL SUBUNIT BETA"/>
    <property type="match status" value="1"/>
</dbReference>
<keyword evidence="2" id="KW-0813">Transport</keyword>
<dbReference type="GO" id="GO:0015459">
    <property type="term" value="F:potassium channel regulator activity"/>
    <property type="evidence" value="ECO:0007669"/>
    <property type="project" value="TreeGrafter"/>
</dbReference>
<feature type="transmembrane region" description="Helical" evidence="10">
    <location>
        <begin position="43"/>
        <end position="63"/>
    </location>
</feature>
<keyword evidence="4 10" id="KW-1133">Transmembrane helix</keyword>
<evidence type="ECO:0000256" key="2">
    <source>
        <dbReference type="ARBA" id="ARBA00022448"/>
    </source>
</evidence>
<dbReference type="GO" id="GO:0005513">
    <property type="term" value="P:detection of calcium ion"/>
    <property type="evidence" value="ECO:0007669"/>
    <property type="project" value="TreeGrafter"/>
</dbReference>
<keyword evidence="8" id="KW-0407">Ion channel</keyword>
<reference evidence="11" key="2">
    <citation type="submission" date="2025-08" db="UniProtKB">
        <authorList>
            <consortium name="Ensembl"/>
        </authorList>
    </citation>
    <scope>IDENTIFICATION</scope>
</reference>
<feature type="compositionally biased region" description="Basic and acidic residues" evidence="9">
    <location>
        <begin position="207"/>
        <end position="222"/>
    </location>
</feature>
<evidence type="ECO:0000256" key="9">
    <source>
        <dbReference type="SAM" id="MobiDB-lite"/>
    </source>
</evidence>
<feature type="transmembrane region" description="Helical" evidence="10">
    <location>
        <begin position="75"/>
        <end position="96"/>
    </location>
</feature>
<evidence type="ECO:0000256" key="8">
    <source>
        <dbReference type="ARBA" id="ARBA00023303"/>
    </source>
</evidence>
<evidence type="ECO:0000256" key="1">
    <source>
        <dbReference type="ARBA" id="ARBA00004141"/>
    </source>
</evidence>
<comment type="subcellular location">
    <subcellularLocation>
        <location evidence="1">Membrane</location>
        <topology evidence="1">Multi-pass membrane protein</topology>
    </subcellularLocation>
</comment>
<dbReference type="PANTHER" id="PTHR10258:SF4">
    <property type="entry name" value="CALCIUM-ACTIVATED POTASSIUM CHANNEL SUBUNIT BETA-3"/>
    <property type="match status" value="1"/>
</dbReference>
<feature type="transmembrane region" description="Helical" evidence="10">
    <location>
        <begin position="164"/>
        <end position="185"/>
    </location>
</feature>
<evidence type="ECO:0000256" key="10">
    <source>
        <dbReference type="SAM" id="Phobius"/>
    </source>
</evidence>
<proteinExistence type="predicted"/>
<reference evidence="11" key="3">
    <citation type="submission" date="2025-09" db="UniProtKB">
        <authorList>
            <consortium name="Ensembl"/>
        </authorList>
    </citation>
    <scope>IDENTIFICATION</scope>
</reference>
<gene>
    <name evidence="11" type="primary">KCNMB3</name>
</gene>
<keyword evidence="7" id="KW-0325">Glycoprotein</keyword>
<reference evidence="12" key="1">
    <citation type="submission" date="2015-09" db="EMBL/GenBank/DDBJ databases">
        <authorList>
            <person name="Sai Rama Sridatta P."/>
        </authorList>
    </citation>
    <scope>NUCLEOTIDE SEQUENCE [LARGE SCALE GENOMIC DNA]</scope>
</reference>
<evidence type="ECO:0000256" key="7">
    <source>
        <dbReference type="ARBA" id="ARBA00023180"/>
    </source>
</evidence>
<evidence type="ECO:0000256" key="5">
    <source>
        <dbReference type="ARBA" id="ARBA00023065"/>
    </source>
</evidence>
<keyword evidence="5" id="KW-0406">Ion transport</keyword>